<comment type="caution">
    <text evidence="3">The sequence shown here is derived from an EMBL/GenBank/DDBJ whole genome shotgun (WGS) entry which is preliminary data.</text>
</comment>
<dbReference type="GO" id="GO:0005096">
    <property type="term" value="F:GTPase activator activity"/>
    <property type="evidence" value="ECO:0007669"/>
    <property type="project" value="TreeGrafter"/>
</dbReference>
<evidence type="ECO:0000256" key="1">
    <source>
        <dbReference type="ARBA" id="ARBA00022700"/>
    </source>
</evidence>
<dbReference type="GO" id="GO:0043005">
    <property type="term" value="C:neuron projection"/>
    <property type="evidence" value="ECO:0007669"/>
    <property type="project" value="TreeGrafter"/>
</dbReference>
<dbReference type="InterPro" id="IPR036305">
    <property type="entry name" value="RGS_sf"/>
</dbReference>
<dbReference type="EMBL" id="VUJU01000423">
    <property type="protein sequence ID" value="KAF0770501.1"/>
    <property type="molecule type" value="Genomic_DNA"/>
</dbReference>
<dbReference type="Proteomes" id="UP000478052">
    <property type="component" value="Unassembled WGS sequence"/>
</dbReference>
<sequence length="242" mass="28883">MKNIEHVYKKPKKLQNLPKKELLNFERESQVVADLKLRQDLNLRMNSTTETDVKQWAVSLELLMDDPIGRQEFTKYLQKEYSLENIKFWLAVKDFKEKKELEILQESKQIYDEYLSPGAQNEINIDGKTKQKILENMKSPSRFMFDAAAEHVYTLLLKKDSYPRFIRSEHYKDLLVNGVQPFNKQRILMFFGLFLWLSCKASPLILAARLCDGWIRDHFEEKPFMLIMFEWRKTQHSAVLRL</sequence>
<evidence type="ECO:0000313" key="3">
    <source>
        <dbReference type="EMBL" id="KAF0770501.1"/>
    </source>
</evidence>
<dbReference type="InterPro" id="IPR044926">
    <property type="entry name" value="RGS_subdomain_2"/>
</dbReference>
<dbReference type="GO" id="GO:0005737">
    <property type="term" value="C:cytoplasm"/>
    <property type="evidence" value="ECO:0007669"/>
    <property type="project" value="TreeGrafter"/>
</dbReference>
<dbReference type="PANTHER" id="PTHR45746">
    <property type="entry name" value="LP21163P"/>
    <property type="match status" value="1"/>
</dbReference>
<gene>
    <name evidence="3" type="ORF">FWK35_00012322</name>
</gene>
<keyword evidence="4" id="KW-1185">Reference proteome</keyword>
<accession>A0A6G0ZH87</accession>
<evidence type="ECO:0000259" key="2">
    <source>
        <dbReference type="PROSITE" id="PS50132"/>
    </source>
</evidence>
<dbReference type="SUPFAM" id="SSF48097">
    <property type="entry name" value="Regulator of G-protein signaling, RGS"/>
    <property type="match status" value="1"/>
</dbReference>
<dbReference type="PRINTS" id="PR01301">
    <property type="entry name" value="RGSPROTEIN"/>
</dbReference>
<dbReference type="FunFam" id="1.10.167.10:FF:000001">
    <property type="entry name" value="Putative regulator of g-protein signaling 12"/>
    <property type="match status" value="1"/>
</dbReference>
<dbReference type="OrthoDB" id="196547at2759"/>
<dbReference type="GO" id="GO:0005886">
    <property type="term" value="C:plasma membrane"/>
    <property type="evidence" value="ECO:0007669"/>
    <property type="project" value="TreeGrafter"/>
</dbReference>
<dbReference type="GO" id="GO:0008277">
    <property type="term" value="P:regulation of G protein-coupled receptor signaling pathway"/>
    <property type="evidence" value="ECO:0007669"/>
    <property type="project" value="InterPro"/>
</dbReference>
<dbReference type="AlphaFoldDB" id="A0A6G0ZH87"/>
<protein>
    <submittedName>
        <fullName evidence="3">Regulator of G-protein signaling 7-like</fullName>
    </submittedName>
</protein>
<proteinExistence type="predicted"/>
<dbReference type="InterPro" id="IPR047016">
    <property type="entry name" value="RGS6/7/9/11"/>
</dbReference>
<evidence type="ECO:0000313" key="4">
    <source>
        <dbReference type="Proteomes" id="UP000478052"/>
    </source>
</evidence>
<dbReference type="GO" id="GO:0009968">
    <property type="term" value="P:negative regulation of signal transduction"/>
    <property type="evidence" value="ECO:0007669"/>
    <property type="project" value="UniProtKB-KW"/>
</dbReference>
<dbReference type="SMART" id="SM00315">
    <property type="entry name" value="RGS"/>
    <property type="match status" value="1"/>
</dbReference>
<organism evidence="3 4">
    <name type="scientific">Aphis craccivora</name>
    <name type="common">Cowpea aphid</name>
    <dbReference type="NCBI Taxonomy" id="307492"/>
    <lineage>
        <taxon>Eukaryota</taxon>
        <taxon>Metazoa</taxon>
        <taxon>Ecdysozoa</taxon>
        <taxon>Arthropoda</taxon>
        <taxon>Hexapoda</taxon>
        <taxon>Insecta</taxon>
        <taxon>Pterygota</taxon>
        <taxon>Neoptera</taxon>
        <taxon>Paraneoptera</taxon>
        <taxon>Hemiptera</taxon>
        <taxon>Sternorrhyncha</taxon>
        <taxon>Aphidomorpha</taxon>
        <taxon>Aphidoidea</taxon>
        <taxon>Aphididae</taxon>
        <taxon>Aphidini</taxon>
        <taxon>Aphis</taxon>
        <taxon>Aphis</taxon>
    </lineage>
</organism>
<dbReference type="InterPro" id="IPR016137">
    <property type="entry name" value="RGS"/>
</dbReference>
<feature type="domain" description="RGS" evidence="2">
    <location>
        <begin position="59"/>
        <end position="175"/>
    </location>
</feature>
<reference evidence="3 4" key="1">
    <citation type="submission" date="2019-08" db="EMBL/GenBank/DDBJ databases">
        <title>Whole genome of Aphis craccivora.</title>
        <authorList>
            <person name="Voronova N.V."/>
            <person name="Shulinski R.S."/>
            <person name="Bandarenka Y.V."/>
            <person name="Zhorov D.G."/>
            <person name="Warner D."/>
        </authorList>
    </citation>
    <scope>NUCLEOTIDE SEQUENCE [LARGE SCALE GENOMIC DNA]</scope>
    <source>
        <strain evidence="3">180601</strain>
        <tissue evidence="3">Whole Body</tissue>
    </source>
</reference>
<dbReference type="Gene3D" id="1.10.167.10">
    <property type="entry name" value="Regulator of G-protein Signalling 4, domain 2"/>
    <property type="match status" value="1"/>
</dbReference>
<name>A0A6G0ZH87_APHCR</name>
<dbReference type="PANTHER" id="PTHR45746:SF5">
    <property type="entry name" value="REGULATOR OF G-PROTEIN SIGNALING 7"/>
    <property type="match status" value="1"/>
</dbReference>
<dbReference type="PROSITE" id="PS50132">
    <property type="entry name" value="RGS"/>
    <property type="match status" value="1"/>
</dbReference>
<dbReference type="Pfam" id="PF00615">
    <property type="entry name" value="RGS"/>
    <property type="match status" value="1"/>
</dbReference>
<keyword evidence="1" id="KW-0734">Signal transduction inhibitor</keyword>